<name>A0ABM1YAM9_AEDAL</name>
<dbReference type="EnsemblMetazoa" id="AALFPA23_007382.R9783">
    <property type="protein sequence ID" value="AALFPA23_007382.P9783"/>
    <property type="gene ID" value="AALFPA23_007382"/>
</dbReference>
<sequence length="542" mass="62161">MDDEPYGKLTKIEIEEVPETNVIEELDAEGEDADVSYEELDYENDPLVQLLQSFHISAETINKFLANGYDLDGLKIIERQEIEELVGHPNLADRTKLIHGLNIWRKSQKLPPVSTPLAPLETNIQSQSCQSPRSVTKRDELTATFLLQKSTRGKQIIEEFNSTKVLTKAQKRIITHIVIDEFKDSFGKLTHDELLFRACELSNLFPSEPKDSWYQPTFAVDGSKKTRIGRHPKGALYDRNCNYRKGTAQQGGTRQTSDSTTPAANIFSDDDWMEYQQSKVWMRHHEDEWPAILQRWIATCAYRGLEVSRLESRSCETILDQYPTLRNAEGYQLTQIDFDAKFASKSSALFDNWSKFVSKVKPILTTDVTDKSGKEILLLLDLELNEDCRDAVFTVLIPYILPSSVLTLQNKFKWKPSYVESRNSFVLWVKNITDMQSEVESHHKSRLEKRRLQRCPLVVIVGSELNKLNYFIVSFGDAYYQLPTFLKALDVCYKLFQTYLLEFPPESAGSWNLLGHVIYGSQLNDSNRAKILSINAAFNTEP</sequence>
<keyword evidence="2" id="KW-1185">Reference proteome</keyword>
<dbReference type="GeneID" id="109401945"/>
<evidence type="ECO:0000313" key="2">
    <source>
        <dbReference type="Proteomes" id="UP000069940"/>
    </source>
</evidence>
<evidence type="ECO:0000313" key="1">
    <source>
        <dbReference type="EnsemblMetazoa" id="AALFPA23_007382.P9784"/>
    </source>
</evidence>
<organism evidence="1 2">
    <name type="scientific">Aedes albopictus</name>
    <name type="common">Asian tiger mosquito</name>
    <name type="synonym">Stegomyia albopicta</name>
    <dbReference type="NCBI Taxonomy" id="7160"/>
    <lineage>
        <taxon>Eukaryota</taxon>
        <taxon>Metazoa</taxon>
        <taxon>Ecdysozoa</taxon>
        <taxon>Arthropoda</taxon>
        <taxon>Hexapoda</taxon>
        <taxon>Insecta</taxon>
        <taxon>Pterygota</taxon>
        <taxon>Neoptera</taxon>
        <taxon>Endopterygota</taxon>
        <taxon>Diptera</taxon>
        <taxon>Nematocera</taxon>
        <taxon>Culicoidea</taxon>
        <taxon>Culicidae</taxon>
        <taxon>Culicinae</taxon>
        <taxon>Aedini</taxon>
        <taxon>Aedes</taxon>
        <taxon>Stegomyia</taxon>
    </lineage>
</organism>
<accession>A0ABM1YAM9</accession>
<reference evidence="1" key="2">
    <citation type="submission" date="2025-05" db="UniProtKB">
        <authorList>
            <consortium name="EnsemblMetazoa"/>
        </authorList>
    </citation>
    <scope>IDENTIFICATION</scope>
    <source>
        <strain evidence="1">Foshan</strain>
    </source>
</reference>
<dbReference type="RefSeq" id="XP_062703312.1">
    <property type="nucleotide sequence ID" value="XM_062847328.1"/>
</dbReference>
<evidence type="ECO:0008006" key="3">
    <source>
        <dbReference type="Google" id="ProtNLM"/>
    </source>
</evidence>
<protein>
    <recommendedName>
        <fullName evidence="3">SAM domain-containing protein</fullName>
    </recommendedName>
</protein>
<dbReference type="EnsemblMetazoa" id="AALFPA23_007382.R9784">
    <property type="protein sequence ID" value="AALFPA23_007382.P9784"/>
    <property type="gene ID" value="AALFPA23_007382"/>
</dbReference>
<proteinExistence type="predicted"/>
<dbReference type="Proteomes" id="UP000069940">
    <property type="component" value="Unassembled WGS sequence"/>
</dbReference>
<dbReference type="RefSeq" id="XP_062703311.1">
    <property type="nucleotide sequence ID" value="XM_062847327.1"/>
</dbReference>
<reference evidence="2" key="1">
    <citation type="journal article" date="2015" name="Proc. Natl. Acad. Sci. U.S.A.">
        <title>Genome sequence of the Asian Tiger mosquito, Aedes albopictus, reveals insights into its biology, genetics, and evolution.</title>
        <authorList>
            <person name="Chen X.G."/>
            <person name="Jiang X."/>
            <person name="Gu J."/>
            <person name="Xu M."/>
            <person name="Wu Y."/>
            <person name="Deng Y."/>
            <person name="Zhang C."/>
            <person name="Bonizzoni M."/>
            <person name="Dermauw W."/>
            <person name="Vontas J."/>
            <person name="Armbruster P."/>
            <person name="Huang X."/>
            <person name="Yang Y."/>
            <person name="Zhang H."/>
            <person name="He W."/>
            <person name="Peng H."/>
            <person name="Liu Y."/>
            <person name="Wu K."/>
            <person name="Chen J."/>
            <person name="Lirakis M."/>
            <person name="Topalis P."/>
            <person name="Van Leeuwen T."/>
            <person name="Hall A.B."/>
            <person name="Jiang X."/>
            <person name="Thorpe C."/>
            <person name="Mueller R.L."/>
            <person name="Sun C."/>
            <person name="Waterhouse R.M."/>
            <person name="Yan G."/>
            <person name="Tu Z.J."/>
            <person name="Fang X."/>
            <person name="James A.A."/>
        </authorList>
    </citation>
    <scope>NUCLEOTIDE SEQUENCE [LARGE SCALE GENOMIC DNA]</scope>
    <source>
        <strain evidence="2">Foshan</strain>
    </source>
</reference>